<evidence type="ECO:0000256" key="1">
    <source>
        <dbReference type="ARBA" id="ARBA00000073"/>
    </source>
</evidence>
<evidence type="ECO:0000256" key="3">
    <source>
        <dbReference type="ARBA" id="ARBA00023235"/>
    </source>
</evidence>
<keyword evidence="5" id="KW-0694">RNA-binding</keyword>
<feature type="domain" description="RNA-binding S4" evidence="7">
    <location>
        <begin position="15"/>
        <end position="72"/>
    </location>
</feature>
<dbReference type="InterPro" id="IPR020103">
    <property type="entry name" value="PsdUridine_synth_cat_dom_sf"/>
</dbReference>
<dbReference type="PANTHER" id="PTHR21600:SF44">
    <property type="entry name" value="RIBOSOMAL LARGE SUBUNIT PSEUDOURIDINE SYNTHASE D"/>
    <property type="match status" value="1"/>
</dbReference>
<dbReference type="PROSITE" id="PS01129">
    <property type="entry name" value="PSI_RLU"/>
    <property type="match status" value="1"/>
</dbReference>
<dbReference type="EMBL" id="JAENJH010000010">
    <property type="protein sequence ID" value="MBK1788400.1"/>
    <property type="molecule type" value="Genomic_DNA"/>
</dbReference>
<dbReference type="InterPro" id="IPR002942">
    <property type="entry name" value="S4_RNA-bd"/>
</dbReference>
<dbReference type="NCBIfam" id="TIGR00005">
    <property type="entry name" value="rluA_subfam"/>
    <property type="match status" value="1"/>
</dbReference>
<evidence type="ECO:0000313" key="8">
    <source>
        <dbReference type="EMBL" id="MBK1788400.1"/>
    </source>
</evidence>
<keyword evidence="3 6" id="KW-0413">Isomerase</keyword>
<dbReference type="InterPro" id="IPR006224">
    <property type="entry name" value="PsdUridine_synth_RluA-like_CS"/>
</dbReference>
<comment type="caution">
    <text evidence="8">The sequence shown here is derived from an EMBL/GenBank/DDBJ whole genome shotgun (WGS) entry which is preliminary data.</text>
</comment>
<evidence type="ECO:0000256" key="6">
    <source>
        <dbReference type="RuleBase" id="RU362028"/>
    </source>
</evidence>
<organism evidence="8 9">
    <name type="scientific">Prauserella cavernicola</name>
    <dbReference type="NCBI Taxonomy" id="2800127"/>
    <lineage>
        <taxon>Bacteria</taxon>
        <taxon>Bacillati</taxon>
        <taxon>Actinomycetota</taxon>
        <taxon>Actinomycetes</taxon>
        <taxon>Pseudonocardiales</taxon>
        <taxon>Pseudonocardiaceae</taxon>
        <taxon>Prauserella</taxon>
    </lineage>
</organism>
<reference evidence="8" key="1">
    <citation type="submission" date="2020-12" db="EMBL/GenBank/DDBJ databases">
        <title>Prauserella sp. ASG 168, a novel actinomycete isolated from cave rock.</title>
        <authorList>
            <person name="Suriyachadkun C."/>
        </authorList>
    </citation>
    <scope>NUCLEOTIDE SEQUENCE</scope>
    <source>
        <strain evidence="8">ASG 168</strain>
    </source>
</reference>
<dbReference type="InterPro" id="IPR050188">
    <property type="entry name" value="RluA_PseudoU_synthase"/>
</dbReference>
<evidence type="ECO:0000256" key="4">
    <source>
        <dbReference type="PIRSR" id="PIRSR606225-1"/>
    </source>
</evidence>
<feature type="active site" evidence="4">
    <location>
        <position position="139"/>
    </location>
</feature>
<dbReference type="GO" id="GO:0003723">
    <property type="term" value="F:RNA binding"/>
    <property type="evidence" value="ECO:0007669"/>
    <property type="project" value="UniProtKB-KW"/>
</dbReference>
<dbReference type="PANTHER" id="PTHR21600">
    <property type="entry name" value="MITOCHONDRIAL RNA PSEUDOURIDINE SYNTHASE"/>
    <property type="match status" value="1"/>
</dbReference>
<keyword evidence="9" id="KW-1185">Reference proteome</keyword>
<dbReference type="GO" id="GO:0120159">
    <property type="term" value="F:rRNA pseudouridine synthase activity"/>
    <property type="evidence" value="ECO:0007669"/>
    <property type="project" value="UniProtKB-ARBA"/>
</dbReference>
<dbReference type="EC" id="5.4.99.-" evidence="6"/>
<accession>A0A934QXB9</accession>
<dbReference type="InterPro" id="IPR006145">
    <property type="entry name" value="PsdUridine_synth_RsuA/RluA"/>
</dbReference>
<dbReference type="Pfam" id="PF00849">
    <property type="entry name" value="PseudoU_synth_2"/>
    <property type="match status" value="1"/>
</dbReference>
<comment type="catalytic activity">
    <reaction evidence="1 6">
        <text>a uridine in RNA = a pseudouridine in RNA</text>
        <dbReference type="Rhea" id="RHEA:48348"/>
        <dbReference type="Rhea" id="RHEA-COMP:12068"/>
        <dbReference type="Rhea" id="RHEA-COMP:12069"/>
        <dbReference type="ChEBI" id="CHEBI:65314"/>
        <dbReference type="ChEBI" id="CHEBI:65315"/>
    </reaction>
</comment>
<protein>
    <recommendedName>
        <fullName evidence="6">Pseudouridine synthase</fullName>
        <ecNumber evidence="6">5.4.99.-</ecNumber>
    </recommendedName>
</protein>
<name>A0A934QXB9_9PSEU</name>
<dbReference type="PROSITE" id="PS50889">
    <property type="entry name" value="S4"/>
    <property type="match status" value="1"/>
</dbReference>
<dbReference type="Gene3D" id="3.30.2350.10">
    <property type="entry name" value="Pseudouridine synthase"/>
    <property type="match status" value="1"/>
</dbReference>
<dbReference type="RefSeq" id="WP_200324290.1">
    <property type="nucleotide sequence ID" value="NZ_JAENJH010000010.1"/>
</dbReference>
<sequence>MSARMLPVPEGLDGMRVDAGLAKLLGLSRTVVAELAASGDVLVDGRPVGKSDRLTSGGVLEVTLPEPDAPLEVVAEPVDGLKVIHDDDDIVVVDKPVGVAVHPSPGWTGPTVVAGLASMGLRISTSGAAERQGVVHRLDAGTTGVMVVAKSEHAYTVLKRAFKERTVDKGYHALVQGHPDPIRGTIDAPIDRHPRHDYKFAVVAGGRASVTHYEVIEAFRAASLVDVKLETGRTHQIRVHFSALRHPCAGDLTYGADPVLARKLGLSRQWLHARTLGFAHPADGRHVEFTSEYPADLAAALDVLRAES</sequence>
<proteinExistence type="inferred from homology"/>
<dbReference type="AlphaFoldDB" id="A0A934QXB9"/>
<dbReference type="SUPFAM" id="SSF55120">
    <property type="entry name" value="Pseudouridine synthase"/>
    <property type="match status" value="1"/>
</dbReference>
<evidence type="ECO:0000256" key="2">
    <source>
        <dbReference type="ARBA" id="ARBA00010876"/>
    </source>
</evidence>
<dbReference type="SUPFAM" id="SSF55174">
    <property type="entry name" value="Alpha-L RNA-binding motif"/>
    <property type="match status" value="1"/>
</dbReference>
<dbReference type="GO" id="GO:0000455">
    <property type="term" value="P:enzyme-directed rRNA pseudouridine synthesis"/>
    <property type="evidence" value="ECO:0007669"/>
    <property type="project" value="TreeGrafter"/>
</dbReference>
<evidence type="ECO:0000313" key="9">
    <source>
        <dbReference type="Proteomes" id="UP000635245"/>
    </source>
</evidence>
<dbReference type="InterPro" id="IPR036986">
    <property type="entry name" value="S4_RNA-bd_sf"/>
</dbReference>
<gene>
    <name evidence="8" type="ORF">JHE00_29065</name>
</gene>
<dbReference type="SMART" id="SM00363">
    <property type="entry name" value="S4"/>
    <property type="match status" value="1"/>
</dbReference>
<dbReference type="Gene3D" id="3.10.290.10">
    <property type="entry name" value="RNA-binding S4 domain"/>
    <property type="match status" value="1"/>
</dbReference>
<comment type="similarity">
    <text evidence="2 6">Belongs to the pseudouridine synthase RluA family.</text>
</comment>
<dbReference type="InterPro" id="IPR006225">
    <property type="entry name" value="PsdUridine_synth_RluC/D"/>
</dbReference>
<evidence type="ECO:0000256" key="5">
    <source>
        <dbReference type="PROSITE-ProRule" id="PRU00182"/>
    </source>
</evidence>
<dbReference type="CDD" id="cd02869">
    <property type="entry name" value="PseudoU_synth_RluA_like"/>
    <property type="match status" value="1"/>
</dbReference>
<dbReference type="CDD" id="cd00165">
    <property type="entry name" value="S4"/>
    <property type="match status" value="1"/>
</dbReference>
<dbReference type="Proteomes" id="UP000635245">
    <property type="component" value="Unassembled WGS sequence"/>
</dbReference>
<comment type="function">
    <text evidence="6">Responsible for synthesis of pseudouridine from uracil.</text>
</comment>
<evidence type="ECO:0000259" key="7">
    <source>
        <dbReference type="SMART" id="SM00363"/>
    </source>
</evidence>